<evidence type="ECO:0000256" key="1">
    <source>
        <dbReference type="ARBA" id="ARBA00043985"/>
    </source>
</evidence>
<evidence type="ECO:0000256" key="2">
    <source>
        <dbReference type="SAM" id="Coils"/>
    </source>
</evidence>
<proteinExistence type="inferred from homology"/>
<gene>
    <name evidence="3" type="ORF">SAMN02745941_01419</name>
</gene>
<feature type="coiled-coil region" evidence="2">
    <location>
        <begin position="19"/>
        <end position="142"/>
    </location>
</feature>
<comment type="similarity">
    <text evidence="1">Belongs to the PspA/Vipp/IM30 family.</text>
</comment>
<sequence>MGVFTRISNIFKAKVNNALDEVENPIELLDQKLRDMEDQLSKAKLNSAQIIGNAHEIKKRLDTAEKEVQDYEDKVKLALSKNNEDLAKRALQRKLEADKKVTSLKESYEAAKSQADTIKKNLAALEEEISKTRQYRDEAAARYSTAEASQKVNEILANVQTKTNTIQLDAIERKIQRKESLATGLGELRDVDDFESEFEKLDETDLDLELEKYKNNNA</sequence>
<evidence type="ECO:0000313" key="3">
    <source>
        <dbReference type="EMBL" id="SHH99001.1"/>
    </source>
</evidence>
<dbReference type="PANTHER" id="PTHR31088">
    <property type="entry name" value="MEMBRANE-ASSOCIATED PROTEIN VIPP1, CHLOROPLASTIC"/>
    <property type="match status" value="1"/>
</dbReference>
<protein>
    <submittedName>
        <fullName evidence="3">Phage shock protein A (PspA) family protein</fullName>
    </submittedName>
</protein>
<name>A0A1M5XGR2_9CLOT</name>
<dbReference type="RefSeq" id="WP_021800606.1">
    <property type="nucleotide sequence ID" value="NZ_FQXU01000005.1"/>
</dbReference>
<dbReference type="PANTHER" id="PTHR31088:SF6">
    <property type="entry name" value="PHAGE SHOCK PROTEIN A"/>
    <property type="match status" value="1"/>
</dbReference>
<keyword evidence="2" id="KW-0175">Coiled coil</keyword>
<dbReference type="InterPro" id="IPR007157">
    <property type="entry name" value="PspA_VIPP1"/>
</dbReference>
<dbReference type="AlphaFoldDB" id="A0A1M5XGR2"/>
<dbReference type="EMBL" id="FQXU01000005">
    <property type="protein sequence ID" value="SHH99001.1"/>
    <property type="molecule type" value="Genomic_DNA"/>
</dbReference>
<dbReference type="Proteomes" id="UP000184241">
    <property type="component" value="Unassembled WGS sequence"/>
</dbReference>
<evidence type="ECO:0000313" key="4">
    <source>
        <dbReference type="Proteomes" id="UP000184241"/>
    </source>
</evidence>
<organism evidence="3 4">
    <name type="scientific">Clostridium intestinale DSM 6191</name>
    <dbReference type="NCBI Taxonomy" id="1121320"/>
    <lineage>
        <taxon>Bacteria</taxon>
        <taxon>Bacillati</taxon>
        <taxon>Bacillota</taxon>
        <taxon>Clostridia</taxon>
        <taxon>Eubacteriales</taxon>
        <taxon>Clostridiaceae</taxon>
        <taxon>Clostridium</taxon>
    </lineage>
</organism>
<accession>A0A1M5XGR2</accession>
<reference evidence="3 4" key="1">
    <citation type="submission" date="2016-11" db="EMBL/GenBank/DDBJ databases">
        <authorList>
            <person name="Jaros S."/>
            <person name="Januszkiewicz K."/>
            <person name="Wedrychowicz H."/>
        </authorList>
    </citation>
    <scope>NUCLEOTIDE SEQUENCE [LARGE SCALE GENOMIC DNA]</scope>
    <source>
        <strain evidence="3 4">DSM 6191</strain>
    </source>
</reference>
<dbReference type="Pfam" id="PF04012">
    <property type="entry name" value="PspA_IM30"/>
    <property type="match status" value="1"/>
</dbReference>